<comment type="caution">
    <text evidence="1">The sequence shown here is derived from an EMBL/GenBank/DDBJ whole genome shotgun (WGS) entry which is preliminary data.</text>
</comment>
<evidence type="ECO:0000313" key="2">
    <source>
        <dbReference type="Proteomes" id="UP000295717"/>
    </source>
</evidence>
<keyword evidence="2" id="KW-1185">Reference proteome</keyword>
<dbReference type="AlphaFoldDB" id="A0A4R3MX71"/>
<dbReference type="OrthoDB" id="5772895at2"/>
<proteinExistence type="predicted"/>
<evidence type="ECO:0000313" key="1">
    <source>
        <dbReference type="EMBL" id="TCT21188.1"/>
    </source>
</evidence>
<accession>A0A4R3MX71</accession>
<name>A0A4R3MX71_9GAMM</name>
<organism evidence="1 2">
    <name type="scientific">Thiobaca trueperi</name>
    <dbReference type="NCBI Taxonomy" id="127458"/>
    <lineage>
        <taxon>Bacteria</taxon>
        <taxon>Pseudomonadati</taxon>
        <taxon>Pseudomonadota</taxon>
        <taxon>Gammaproteobacteria</taxon>
        <taxon>Chromatiales</taxon>
        <taxon>Chromatiaceae</taxon>
        <taxon>Thiobaca</taxon>
    </lineage>
</organism>
<protein>
    <submittedName>
        <fullName evidence="1">Uncharacterized protein</fullName>
    </submittedName>
</protein>
<gene>
    <name evidence="1" type="ORF">EDC35_10441</name>
</gene>
<sequence length="63" mass="7170">MYTEFPHDINRPADPFEDWAMSLDAYLDTPAGLRWLAEQGDVADMQRAAERYGSRPGIWEAAP</sequence>
<dbReference type="EMBL" id="SMAO01000004">
    <property type="protein sequence ID" value="TCT21188.1"/>
    <property type="molecule type" value="Genomic_DNA"/>
</dbReference>
<dbReference type="RefSeq" id="WP_132976803.1">
    <property type="nucleotide sequence ID" value="NZ_SMAO01000004.1"/>
</dbReference>
<dbReference type="Proteomes" id="UP000295717">
    <property type="component" value="Unassembled WGS sequence"/>
</dbReference>
<reference evidence="1 2" key="1">
    <citation type="submission" date="2019-03" db="EMBL/GenBank/DDBJ databases">
        <title>Genomic Encyclopedia of Type Strains, Phase IV (KMG-IV): sequencing the most valuable type-strain genomes for metagenomic binning, comparative biology and taxonomic classification.</title>
        <authorList>
            <person name="Goeker M."/>
        </authorList>
    </citation>
    <scope>NUCLEOTIDE SEQUENCE [LARGE SCALE GENOMIC DNA]</scope>
    <source>
        <strain evidence="1 2">DSM 13587</strain>
    </source>
</reference>